<feature type="region of interest" description="Disordered" evidence="1">
    <location>
        <begin position="135"/>
        <end position="154"/>
    </location>
</feature>
<dbReference type="GO" id="GO:0005673">
    <property type="term" value="C:transcription factor TFIIE complex"/>
    <property type="evidence" value="ECO:0007669"/>
    <property type="project" value="InterPro"/>
</dbReference>
<proteinExistence type="predicted"/>
<feature type="compositionally biased region" description="Basic and acidic residues" evidence="1">
    <location>
        <begin position="135"/>
        <end position="150"/>
    </location>
</feature>
<dbReference type="PANTHER" id="PTHR12716:SF8">
    <property type="entry name" value="TRANSCRIPTION INITIATION FACTOR IIE SUBUNIT BETA"/>
    <property type="match status" value="1"/>
</dbReference>
<feature type="region of interest" description="Disordered" evidence="1">
    <location>
        <begin position="1"/>
        <end position="20"/>
    </location>
</feature>
<evidence type="ECO:0000313" key="2">
    <source>
        <dbReference type="EMBL" id="CAF2138427.1"/>
    </source>
</evidence>
<reference evidence="2" key="1">
    <citation type="submission" date="2021-01" db="EMBL/GenBank/DDBJ databases">
        <authorList>
            <consortium name="Genoscope - CEA"/>
            <person name="William W."/>
        </authorList>
    </citation>
    <scope>NUCLEOTIDE SEQUENCE</scope>
</reference>
<dbReference type="EMBL" id="HG994356">
    <property type="protein sequence ID" value="CAF2138427.1"/>
    <property type="molecule type" value="Genomic_DNA"/>
</dbReference>
<dbReference type="GO" id="GO:0006367">
    <property type="term" value="P:transcription initiation at RNA polymerase II promoter"/>
    <property type="evidence" value="ECO:0007669"/>
    <property type="project" value="InterPro"/>
</dbReference>
<sequence>MLLKRTYLAPPPSKSITTSPGQLLSIRGSISASPEEKESTWVMVYQHHKKKSVGAHITRVIELLFETRQTFTPDQINENCYVIMLANKAVLDSLRNNDERRFSYKDDKSGTITEVLAEDGKLASVDTGHRYKNLDQERNSKRKQRNEDVHSSPSIEIINSLKNELQNGFTPCSVTSNNHCKPRDHIIKS</sequence>
<organism evidence="2">
    <name type="scientific">Brassica napus</name>
    <name type="common">Rape</name>
    <dbReference type="NCBI Taxonomy" id="3708"/>
    <lineage>
        <taxon>Eukaryota</taxon>
        <taxon>Viridiplantae</taxon>
        <taxon>Streptophyta</taxon>
        <taxon>Embryophyta</taxon>
        <taxon>Tracheophyta</taxon>
        <taxon>Spermatophyta</taxon>
        <taxon>Magnoliopsida</taxon>
        <taxon>eudicotyledons</taxon>
        <taxon>Gunneridae</taxon>
        <taxon>Pentapetalae</taxon>
        <taxon>rosids</taxon>
        <taxon>malvids</taxon>
        <taxon>Brassicales</taxon>
        <taxon>Brassicaceae</taxon>
        <taxon>Brassiceae</taxon>
        <taxon>Brassica</taxon>
    </lineage>
</organism>
<dbReference type="AlphaFoldDB" id="A0A816WUR1"/>
<gene>
    <name evidence="2" type="ORF">DARMORV10_A02P13280.1</name>
</gene>
<dbReference type="PANTHER" id="PTHR12716">
    <property type="entry name" value="TRANSCRIPTION INITIATION FACTOR IIE, BETA SUBUNIT"/>
    <property type="match status" value="1"/>
</dbReference>
<dbReference type="InterPro" id="IPR016656">
    <property type="entry name" value="TFIIE-bsu"/>
</dbReference>
<accession>A0A816WUR1</accession>
<protein>
    <submittedName>
        <fullName evidence="2">(rape) hypothetical protein</fullName>
    </submittedName>
</protein>
<name>A0A816WUR1_BRANA</name>
<evidence type="ECO:0000256" key="1">
    <source>
        <dbReference type="SAM" id="MobiDB-lite"/>
    </source>
</evidence>
<dbReference type="Proteomes" id="UP001295469">
    <property type="component" value="Chromosome A02"/>
</dbReference>